<dbReference type="GO" id="GO:0004252">
    <property type="term" value="F:serine-type endopeptidase activity"/>
    <property type="evidence" value="ECO:0007669"/>
    <property type="project" value="UniProtKB-UniRule"/>
</dbReference>
<evidence type="ECO:0000256" key="4">
    <source>
        <dbReference type="ARBA" id="ARBA00023136"/>
    </source>
</evidence>
<feature type="region of interest" description="Disordered" evidence="6">
    <location>
        <begin position="1"/>
        <end position="65"/>
    </location>
</feature>
<keyword evidence="2 7" id="KW-0812">Transmembrane</keyword>
<comment type="caution">
    <text evidence="8">The sequence shown here is derived from an EMBL/GenBank/DDBJ whole genome shotgun (WGS) entry which is preliminary data.</text>
</comment>
<organism evidence="8 9">
    <name type="scientific">Gordonia paraffinivorans</name>
    <dbReference type="NCBI Taxonomy" id="175628"/>
    <lineage>
        <taxon>Bacteria</taxon>
        <taxon>Bacillati</taxon>
        <taxon>Actinomycetota</taxon>
        <taxon>Actinomycetes</taxon>
        <taxon>Mycobacteriales</taxon>
        <taxon>Gordoniaceae</taxon>
        <taxon>Gordonia</taxon>
    </lineage>
</organism>
<evidence type="ECO:0000256" key="3">
    <source>
        <dbReference type="ARBA" id="ARBA00022989"/>
    </source>
</evidence>
<reference evidence="8 9" key="1">
    <citation type="submission" date="2019-02" db="EMBL/GenBank/DDBJ databases">
        <authorList>
            <consortium name="Pathogen Informatics"/>
        </authorList>
    </citation>
    <scope>NUCLEOTIDE SEQUENCE [LARGE SCALE GENOMIC DNA]</scope>
    <source>
        <strain evidence="8 9">3012STDY6756503</strain>
    </source>
</reference>
<keyword evidence="3 7" id="KW-1133">Transmembrane helix</keyword>
<evidence type="ECO:0000256" key="2">
    <source>
        <dbReference type="ARBA" id="ARBA00022692"/>
    </source>
</evidence>
<comment type="subcellular location">
    <subcellularLocation>
        <location evidence="1">Membrane</location>
    </subcellularLocation>
</comment>
<dbReference type="Proteomes" id="UP000360750">
    <property type="component" value="Unassembled WGS sequence"/>
</dbReference>
<dbReference type="AlphaFoldDB" id="A0ABD7UXM2"/>
<sequence length="261" mass="28421">MSEDSQVPEATVDDQPTIELERVEPAVAGTAYSQSAGTQSTATESPGTRPAGIGSPDNESAGDADERRGPLHYVWQIVSWALLIGAFALLCVTILIPKIAGAQTYTVLTGSMKPNYPPGTLIVVKPEPTEEIRVNDVITYQIRSGSPDVVTHRVIEVTEDDEGETRLITQGDNNGAPDDEPVRPVQVRGTLWYSVPYIGWVNNWLTSERRTKIIFGLAGALFVYGAWQFVADYRDGKNDDDSDDPEPEPQPEPEPEPEATA</sequence>
<dbReference type="CDD" id="cd06530">
    <property type="entry name" value="S26_SPase_I"/>
    <property type="match status" value="1"/>
</dbReference>
<dbReference type="GO" id="GO:0009003">
    <property type="term" value="F:signal peptidase activity"/>
    <property type="evidence" value="ECO:0007669"/>
    <property type="project" value="UniProtKB-EC"/>
</dbReference>
<evidence type="ECO:0000256" key="1">
    <source>
        <dbReference type="ARBA" id="ARBA00004370"/>
    </source>
</evidence>
<dbReference type="EMBL" id="CAACYD010000003">
    <property type="protein sequence ID" value="VFA81184.1"/>
    <property type="molecule type" value="Genomic_DNA"/>
</dbReference>
<feature type="compositionally biased region" description="Acidic residues" evidence="6">
    <location>
        <begin position="240"/>
        <end position="261"/>
    </location>
</feature>
<dbReference type="InterPro" id="IPR036286">
    <property type="entry name" value="LexA/Signal_pep-like_sf"/>
</dbReference>
<dbReference type="GeneID" id="60748306"/>
<protein>
    <recommendedName>
        <fullName evidence="5">Signal peptidase I</fullName>
        <ecNumber evidence="5">3.4.21.89</ecNumber>
    </recommendedName>
</protein>
<dbReference type="EC" id="3.4.21.89" evidence="5"/>
<feature type="compositionally biased region" description="Polar residues" evidence="6">
    <location>
        <begin position="31"/>
        <end position="46"/>
    </location>
</feature>
<accession>A0ABD7UXM2</accession>
<dbReference type="PANTHER" id="PTHR10806:SF6">
    <property type="entry name" value="SIGNAL PEPTIDASE COMPLEX CATALYTIC SUBUNIT SEC11"/>
    <property type="match status" value="1"/>
</dbReference>
<feature type="region of interest" description="Disordered" evidence="6">
    <location>
        <begin position="233"/>
        <end position="261"/>
    </location>
</feature>
<dbReference type="GO" id="GO:0016020">
    <property type="term" value="C:membrane"/>
    <property type="evidence" value="ECO:0007669"/>
    <property type="project" value="UniProtKB-SubCell"/>
</dbReference>
<dbReference type="PANTHER" id="PTHR10806">
    <property type="entry name" value="SIGNAL PEPTIDASE COMPLEX CATALYTIC SUBUNIT SEC11"/>
    <property type="match status" value="1"/>
</dbReference>
<dbReference type="GO" id="GO:0006465">
    <property type="term" value="P:signal peptide processing"/>
    <property type="evidence" value="ECO:0007669"/>
    <property type="project" value="UniProtKB-UniRule"/>
</dbReference>
<evidence type="ECO:0000256" key="5">
    <source>
        <dbReference type="NCBIfam" id="TIGR02228"/>
    </source>
</evidence>
<evidence type="ECO:0000313" key="9">
    <source>
        <dbReference type="Proteomes" id="UP000360750"/>
    </source>
</evidence>
<gene>
    <name evidence="8" type="primary">sipW</name>
    <name evidence="8" type="ORF">NCTC8139_00250</name>
</gene>
<feature type="transmembrane region" description="Helical" evidence="7">
    <location>
        <begin position="213"/>
        <end position="230"/>
    </location>
</feature>
<evidence type="ECO:0000313" key="8">
    <source>
        <dbReference type="EMBL" id="VFA81184.1"/>
    </source>
</evidence>
<keyword evidence="4 7" id="KW-0472">Membrane</keyword>
<name>A0ABD7UXM2_9ACTN</name>
<dbReference type="InterPro" id="IPR019533">
    <property type="entry name" value="Peptidase_S26"/>
</dbReference>
<proteinExistence type="predicted"/>
<evidence type="ECO:0000256" key="6">
    <source>
        <dbReference type="SAM" id="MobiDB-lite"/>
    </source>
</evidence>
<dbReference type="NCBIfam" id="TIGR02228">
    <property type="entry name" value="sigpep_I_arch"/>
    <property type="match status" value="1"/>
</dbReference>
<dbReference type="InterPro" id="IPR001733">
    <property type="entry name" value="Peptidase_S26B"/>
</dbReference>
<evidence type="ECO:0000256" key="7">
    <source>
        <dbReference type="SAM" id="Phobius"/>
    </source>
</evidence>
<dbReference type="RefSeq" id="WP_131733219.1">
    <property type="nucleotide sequence ID" value="NZ_CAACYD010000003.1"/>
</dbReference>
<feature type="transmembrane region" description="Helical" evidence="7">
    <location>
        <begin position="73"/>
        <end position="96"/>
    </location>
</feature>
<dbReference type="SUPFAM" id="SSF51306">
    <property type="entry name" value="LexA/Signal peptidase"/>
    <property type="match status" value="1"/>
</dbReference>
<keyword evidence="8" id="KW-0378">Hydrolase</keyword>